<proteinExistence type="predicted"/>
<keyword evidence="1" id="KW-1133">Transmembrane helix</keyword>
<accession>A0A975HK46</accession>
<organism evidence="2 3">
    <name type="scientific">Psychrosphaera ytuae</name>
    <dbReference type="NCBI Taxonomy" id="2820710"/>
    <lineage>
        <taxon>Bacteria</taxon>
        <taxon>Pseudomonadati</taxon>
        <taxon>Pseudomonadota</taxon>
        <taxon>Gammaproteobacteria</taxon>
        <taxon>Alteromonadales</taxon>
        <taxon>Pseudoalteromonadaceae</taxon>
        <taxon>Psychrosphaera</taxon>
    </lineage>
</organism>
<keyword evidence="3" id="KW-1185">Reference proteome</keyword>
<protein>
    <submittedName>
        <fullName evidence="2">Uncharacterized protein</fullName>
    </submittedName>
</protein>
<keyword evidence="1" id="KW-0472">Membrane</keyword>
<dbReference type="AlphaFoldDB" id="A0A975HK46"/>
<dbReference type="EMBL" id="CP072110">
    <property type="protein sequence ID" value="QTH63929.1"/>
    <property type="molecule type" value="Genomic_DNA"/>
</dbReference>
<name>A0A975HK46_9GAMM</name>
<reference evidence="2" key="1">
    <citation type="submission" date="2021-03" db="EMBL/GenBank/DDBJ databases">
        <title>Description of Psychrosphaera ytuae sp. nov. isolated from deep sea sediment of South China Sea.</title>
        <authorList>
            <person name="Zhang J."/>
            <person name="Xu X.-D."/>
        </authorList>
    </citation>
    <scope>NUCLEOTIDE SEQUENCE</scope>
    <source>
        <strain evidence="2">MTZ26</strain>
    </source>
</reference>
<dbReference type="RefSeq" id="WP_208831984.1">
    <property type="nucleotide sequence ID" value="NZ_CP072110.1"/>
</dbReference>
<dbReference type="Proteomes" id="UP000682739">
    <property type="component" value="Chromosome"/>
</dbReference>
<sequence>MLVKKEITKRRRWRLLLSFCIALIAVLYWWFGHTESIGNTQTAASTINTESPKNNLVVAETSEGSEPNPSNLANESLTKEQLTKVMQQAFETEGQSLDEDKYPWARCLPDDVFESQEQVTQMLQDRDDYLSSLENSPILDQRLASALFSRRNYQNPNIPKESKNTELSRIINYLDENAPHPLLINKAILLCTNFAIERCNDELINELVAMDKHNGHTWFNAMTYWASKDNEEEVLNAIEGLSTSVEFNDNPASSIEVYVNAFDKGAYNQSTFGFGQNYISAVGYTAANIMRISQFFKWCDKNSNNPHILERCTEAANQIHHRSQSHLTKRISARMLLRNYEKVGNDDAVEQIKKSSALQDPPLDDKYGAASMMIAIDEKLGRVYIDYMKQNGELAATIGLPTLVEEFYKRDSNVICGSMYELMKKF</sequence>
<keyword evidence="1" id="KW-0812">Transmembrane</keyword>
<gene>
    <name evidence="2" type="ORF">J1N51_00050</name>
</gene>
<dbReference type="KEGG" id="psym:J1N51_00050"/>
<evidence type="ECO:0000313" key="2">
    <source>
        <dbReference type="EMBL" id="QTH63929.1"/>
    </source>
</evidence>
<evidence type="ECO:0000256" key="1">
    <source>
        <dbReference type="SAM" id="Phobius"/>
    </source>
</evidence>
<feature type="transmembrane region" description="Helical" evidence="1">
    <location>
        <begin position="12"/>
        <end position="31"/>
    </location>
</feature>
<evidence type="ECO:0000313" key="3">
    <source>
        <dbReference type="Proteomes" id="UP000682739"/>
    </source>
</evidence>